<evidence type="ECO:0000256" key="1">
    <source>
        <dbReference type="SAM" id="SignalP"/>
    </source>
</evidence>
<reference evidence="3 4" key="1">
    <citation type="journal article" date="2002" name="Proc. Natl. Acad. Sci. U.S.A.">
        <title>The complete genome sequence of Chlorobium tepidum TLS, a photosynthetic, anaerobic, green-sulfur bacterium.</title>
        <authorList>
            <person name="Eisen J.A."/>
            <person name="Nelson K.E."/>
            <person name="Paulsen I.T."/>
            <person name="Heidelberg J.F."/>
            <person name="Wu M."/>
            <person name="Dodson R.J."/>
            <person name="Deboy R."/>
            <person name="Gwinn M.L."/>
            <person name="Nelson W.C."/>
            <person name="Haft D.H."/>
            <person name="Hickey E.K."/>
            <person name="Peterson J.D."/>
            <person name="Durkin A.S."/>
            <person name="Kolonay J.L."/>
            <person name="Yang F."/>
            <person name="Holt I."/>
            <person name="Umayam L.A."/>
            <person name="Mason T."/>
            <person name="Brenner M."/>
            <person name="Shea T.P."/>
            <person name="Parksey D."/>
            <person name="Nierman W.C."/>
            <person name="Feldblyum T.V."/>
            <person name="Hansen C.L."/>
            <person name="Craven M.B."/>
            <person name="Radune D."/>
            <person name="Vamathevan J."/>
            <person name="Khouri H."/>
            <person name="White O."/>
            <person name="Gruber T.M."/>
            <person name="Ketchum K.A."/>
            <person name="Venter J.C."/>
            <person name="Tettelin H."/>
            <person name="Bryant D.A."/>
            <person name="Fraser C.M."/>
        </authorList>
    </citation>
    <scope>NUCLEOTIDE SEQUENCE [LARGE SCALE GENOMIC DNA]</scope>
    <source>
        <strain evidence="4">ATCC 49652 / DSM 12025 / NBRC 103806 / TLS</strain>
    </source>
</reference>
<keyword evidence="5" id="KW-0002">3D-structure</keyword>
<dbReference type="HOGENOM" id="CLU_042529_11_2_10"/>
<feature type="chain" id="PRO_5004309143" evidence="1">
    <location>
        <begin position="29"/>
        <end position="170"/>
    </location>
</feature>
<feature type="signal peptide" evidence="1">
    <location>
        <begin position="1"/>
        <end position="28"/>
    </location>
</feature>
<reference evidence="5" key="2">
    <citation type="submission" date="2009-03" db="PDB data bank">
        <title>Crystal structure of a putative Thiol:disulfide interchange protein DsbE from Chlorobium tepidum.</title>
        <authorList>
            <person name="Damodharan L."/>
            <person name="Burley S.K."/>
            <person name="Swaminathan S."/>
        </authorList>
    </citation>
    <scope>X-RAY CRYSTALLOGRAPHY (2.09 ANGSTROMS) OF 30-170</scope>
</reference>
<keyword evidence="1" id="KW-0732">Signal</keyword>
<dbReference type="AlphaFoldDB" id="Q8KDH8"/>
<proteinExistence type="evidence at protein level"/>
<dbReference type="PDBsum" id="3GL3"/>
<evidence type="ECO:0007829" key="5">
    <source>
        <dbReference type="PDB" id="3GL3"/>
    </source>
</evidence>
<accession>Q8KDH8</accession>
<dbReference type="Proteomes" id="UP000001007">
    <property type="component" value="Chromosome"/>
</dbReference>
<dbReference type="EnsemblBacteria" id="AAM72305">
    <property type="protein sequence ID" value="AAM72305"/>
    <property type="gene ID" value="CT1072"/>
</dbReference>
<name>Q8KDH8_CHLTE</name>
<keyword evidence="4" id="KW-1185">Reference proteome</keyword>
<dbReference type="InterPro" id="IPR013740">
    <property type="entry name" value="Redoxin"/>
</dbReference>
<dbReference type="eggNOG" id="COG0526">
    <property type="taxonomic scope" value="Bacteria"/>
</dbReference>
<dbReference type="EMBL" id="AE006470">
    <property type="protein sequence ID" value="AAM72305.1"/>
    <property type="molecule type" value="Genomic_DNA"/>
</dbReference>
<dbReference type="RefSeq" id="WP_010932750.1">
    <property type="nucleotide sequence ID" value="NC_002932.3"/>
</dbReference>
<dbReference type="PROSITE" id="PS51352">
    <property type="entry name" value="THIOREDOXIN_2"/>
    <property type="match status" value="1"/>
</dbReference>
<evidence type="ECO:0000313" key="4">
    <source>
        <dbReference type="Proteomes" id="UP000001007"/>
    </source>
</evidence>
<dbReference type="SMR" id="Q8KDH8"/>
<dbReference type="InterPro" id="IPR036249">
    <property type="entry name" value="Thioredoxin-like_sf"/>
</dbReference>
<dbReference type="PANTHER" id="PTHR42852">
    <property type="entry name" value="THIOL:DISULFIDE INTERCHANGE PROTEIN DSBE"/>
    <property type="match status" value="1"/>
</dbReference>
<dbReference type="EvolutionaryTrace" id="Q8KDH8"/>
<dbReference type="DNASU" id="1006942"/>
<organism evidence="3 4">
    <name type="scientific">Chlorobaculum tepidum (strain ATCC 49652 / DSM 12025 / NBRC 103806 / TLS)</name>
    <name type="common">Chlorobium tepidum</name>
    <dbReference type="NCBI Taxonomy" id="194439"/>
    <lineage>
        <taxon>Bacteria</taxon>
        <taxon>Pseudomonadati</taxon>
        <taxon>Chlorobiota</taxon>
        <taxon>Chlorobiia</taxon>
        <taxon>Chlorobiales</taxon>
        <taxon>Chlorobiaceae</taxon>
        <taxon>Chlorobaculum</taxon>
    </lineage>
</organism>
<sequence>MKRSTLSTCRVALFALVLSVGLSANAHALDKGDKAPDFALPGKTGVVKLSDKTGSVVYLDFWASWCGPCRQSFPWMNQMQAKYKAKGFQVVAVNLDAKTGDAMKFLAQVPAEFTVAFDPKGQTPRLYGVKGMPTSFLIDRNGKVLLQHVGFRPADKEALEQQILAALGGN</sequence>
<dbReference type="STRING" id="194439.CT1072"/>
<evidence type="ECO:0000259" key="2">
    <source>
        <dbReference type="PROSITE" id="PS51352"/>
    </source>
</evidence>
<dbReference type="InterPro" id="IPR050553">
    <property type="entry name" value="Thioredoxin_ResA/DsbE_sf"/>
</dbReference>
<dbReference type="PATRIC" id="fig|194439.7.peg.978"/>
<dbReference type="GO" id="GO:0016491">
    <property type="term" value="F:oxidoreductase activity"/>
    <property type="evidence" value="ECO:0007669"/>
    <property type="project" value="InterPro"/>
</dbReference>
<gene>
    <name evidence="3" type="ordered locus">CT1072</name>
</gene>
<dbReference type="CDD" id="cd02966">
    <property type="entry name" value="TlpA_like_family"/>
    <property type="match status" value="1"/>
</dbReference>
<dbReference type="Gene3D" id="3.40.30.10">
    <property type="entry name" value="Glutaredoxin"/>
    <property type="match status" value="1"/>
</dbReference>
<dbReference type="PDB" id="3GL3">
    <property type="method" value="X-ray"/>
    <property type="resolution" value="2.09 A"/>
    <property type="chains" value="A/B/C/D=30-170"/>
</dbReference>
<dbReference type="OrthoDB" id="1098640at2"/>
<dbReference type="Pfam" id="PF08534">
    <property type="entry name" value="Redoxin"/>
    <property type="match status" value="1"/>
</dbReference>
<dbReference type="InterPro" id="IPR013766">
    <property type="entry name" value="Thioredoxin_domain"/>
</dbReference>
<dbReference type="SUPFAM" id="SSF52833">
    <property type="entry name" value="Thioredoxin-like"/>
    <property type="match status" value="1"/>
</dbReference>
<protein>
    <submittedName>
        <fullName evidence="3">Thiol:disulfide interchange protein DsbE, putative</fullName>
    </submittedName>
</protein>
<feature type="domain" description="Thioredoxin" evidence="2">
    <location>
        <begin position="29"/>
        <end position="169"/>
    </location>
</feature>
<dbReference type="PANTHER" id="PTHR42852:SF18">
    <property type="entry name" value="CHROMOSOME UNDETERMINED SCAFFOLD_47, WHOLE GENOME SHOTGUN SEQUENCE"/>
    <property type="match status" value="1"/>
</dbReference>
<dbReference type="KEGG" id="cte:CT1072"/>
<evidence type="ECO:0000313" key="3">
    <source>
        <dbReference type="EMBL" id="AAM72305.1"/>
    </source>
</evidence>